<accession>C7LQQ0</accession>
<dbReference type="STRING" id="525897.Dbac_3484"/>
<gene>
    <name evidence="1" type="ordered locus">Dbac_3484</name>
</gene>
<organism evidence="1 2">
    <name type="scientific">Desulfomicrobium baculatum (strain DSM 4028 / VKM B-1378 / X)</name>
    <name type="common">Desulfovibrio baculatus</name>
    <dbReference type="NCBI Taxonomy" id="525897"/>
    <lineage>
        <taxon>Bacteria</taxon>
        <taxon>Pseudomonadati</taxon>
        <taxon>Thermodesulfobacteriota</taxon>
        <taxon>Desulfovibrionia</taxon>
        <taxon>Desulfovibrionales</taxon>
        <taxon>Desulfomicrobiaceae</taxon>
        <taxon>Desulfomicrobium</taxon>
    </lineage>
</organism>
<dbReference type="HOGENOM" id="CLU_162083_1_0_7"/>
<keyword evidence="2" id="KW-1185">Reference proteome</keyword>
<evidence type="ECO:0000313" key="2">
    <source>
        <dbReference type="Proteomes" id="UP000002216"/>
    </source>
</evidence>
<evidence type="ECO:0000313" key="1">
    <source>
        <dbReference type="EMBL" id="ACU91556.1"/>
    </source>
</evidence>
<dbReference type="EMBL" id="CP001629">
    <property type="protein sequence ID" value="ACU91556.1"/>
    <property type="molecule type" value="Genomic_DNA"/>
</dbReference>
<name>C7LQQ0_DESBD</name>
<protein>
    <recommendedName>
        <fullName evidence="3">DUF4160 domain-containing protein</fullName>
    </recommendedName>
</protein>
<proteinExistence type="predicted"/>
<dbReference type="KEGG" id="dba:Dbac_3484"/>
<evidence type="ECO:0008006" key="3">
    <source>
        <dbReference type="Google" id="ProtNLM"/>
    </source>
</evidence>
<dbReference type="AlphaFoldDB" id="C7LQQ0"/>
<dbReference type="Pfam" id="PF13711">
    <property type="entry name" value="DUF4160"/>
    <property type="match status" value="1"/>
</dbReference>
<reference evidence="1 2" key="1">
    <citation type="journal article" date="2009" name="Stand. Genomic Sci.">
        <title>Complete genome sequence of Desulfomicrobium baculatum type strain (X).</title>
        <authorList>
            <person name="Copeland A."/>
            <person name="Spring S."/>
            <person name="Goker M."/>
            <person name="Schneider S."/>
            <person name="Lapidus A."/>
            <person name="Del Rio T.G."/>
            <person name="Tice H."/>
            <person name="Cheng J.F."/>
            <person name="Chen F."/>
            <person name="Nolan M."/>
            <person name="Bruce D."/>
            <person name="Goodwin L."/>
            <person name="Pitluck S."/>
            <person name="Ivanova N."/>
            <person name="Mavrommatis K."/>
            <person name="Ovchinnikova G."/>
            <person name="Pati A."/>
            <person name="Chen A."/>
            <person name="Palaniappan K."/>
            <person name="Land M."/>
            <person name="Hauser L."/>
            <person name="Chang Y.J."/>
            <person name="Jeffries C.C."/>
            <person name="Meincke L."/>
            <person name="Sims D."/>
            <person name="Brettin T."/>
            <person name="Detter J.C."/>
            <person name="Han C."/>
            <person name="Chain P."/>
            <person name="Bristow J."/>
            <person name="Eisen J.A."/>
            <person name="Markowitz V."/>
            <person name="Hugenholtz P."/>
            <person name="Kyrpides N.C."/>
            <person name="Klenk H.P."/>
            <person name="Lucas S."/>
        </authorList>
    </citation>
    <scope>NUCLEOTIDE SEQUENCE [LARGE SCALE GENOMIC DNA]</scope>
    <source>
        <strain evidence="2">DSM 4028 / VKM B-1378 / X</strain>
    </source>
</reference>
<sequence>MQKSGLCYEKFVTNEMPMPTVLLLLGWRLFFYANEGSEPIHIHCRKGDMECKFWLNTQSFDIEEAFSFNVTRAEKRVIRKIIFEHFEYIEKQWELFQGGRNEKTRR</sequence>
<dbReference type="Proteomes" id="UP000002216">
    <property type="component" value="Chromosome"/>
</dbReference>
<dbReference type="InterPro" id="IPR025427">
    <property type="entry name" value="DUF4160"/>
</dbReference>